<organism evidence="5 6">
    <name type="scientific">Eleusine coracana subsp. coracana</name>
    <dbReference type="NCBI Taxonomy" id="191504"/>
    <lineage>
        <taxon>Eukaryota</taxon>
        <taxon>Viridiplantae</taxon>
        <taxon>Streptophyta</taxon>
        <taxon>Embryophyta</taxon>
        <taxon>Tracheophyta</taxon>
        <taxon>Spermatophyta</taxon>
        <taxon>Magnoliopsida</taxon>
        <taxon>Liliopsida</taxon>
        <taxon>Poales</taxon>
        <taxon>Poaceae</taxon>
        <taxon>PACMAD clade</taxon>
        <taxon>Chloridoideae</taxon>
        <taxon>Cynodonteae</taxon>
        <taxon>Eleusininae</taxon>
        <taxon>Eleusine</taxon>
    </lineage>
</organism>
<evidence type="ECO:0000256" key="2">
    <source>
        <dbReference type="ARBA" id="ARBA00023157"/>
    </source>
</evidence>
<feature type="signal peptide" evidence="4">
    <location>
        <begin position="1"/>
        <end position="20"/>
    </location>
</feature>
<evidence type="ECO:0000313" key="5">
    <source>
        <dbReference type="EMBL" id="GJN35374.1"/>
    </source>
</evidence>
<comment type="caution">
    <text evidence="5">The sequence shown here is derived from an EMBL/GenBank/DDBJ whole genome shotgun (WGS) entry which is preliminary data.</text>
</comment>
<gene>
    <name evidence="5" type="primary">gb24143</name>
    <name evidence="5" type="ORF">PR202_gb24143</name>
</gene>
<protein>
    <recommendedName>
        <fullName evidence="7">Pectinesterase inhibitor domain-containing protein</fullName>
    </recommendedName>
</protein>
<comment type="similarity">
    <text evidence="3">Belongs to the PMEI family.</text>
</comment>
<reference evidence="5" key="2">
    <citation type="submission" date="2021-12" db="EMBL/GenBank/DDBJ databases">
        <title>Resequencing data analysis of finger millet.</title>
        <authorList>
            <person name="Hatakeyama M."/>
            <person name="Aluri S."/>
            <person name="Balachadran M.T."/>
            <person name="Sivarajan S.R."/>
            <person name="Poveda L."/>
            <person name="Shimizu-Inatsugi R."/>
            <person name="Schlapbach R."/>
            <person name="Sreeman S.M."/>
            <person name="Shimizu K.K."/>
        </authorList>
    </citation>
    <scope>NUCLEOTIDE SEQUENCE</scope>
</reference>
<accession>A0AAV5FKM9</accession>
<dbReference type="PANTHER" id="PTHR35357:SF4">
    <property type="entry name" value="PECTINESTERASE INHIBITOR DOMAIN CONTAINING PROTEIN"/>
    <property type="match status" value="1"/>
</dbReference>
<reference evidence="5" key="1">
    <citation type="journal article" date="2018" name="DNA Res.">
        <title>Multiple hybrid de novo genome assembly of finger millet, an orphan allotetraploid crop.</title>
        <authorList>
            <person name="Hatakeyama M."/>
            <person name="Aluri S."/>
            <person name="Balachadran M.T."/>
            <person name="Sivarajan S.R."/>
            <person name="Patrignani A."/>
            <person name="Gruter S."/>
            <person name="Poveda L."/>
            <person name="Shimizu-Inatsugi R."/>
            <person name="Baeten J."/>
            <person name="Francoijs K.J."/>
            <person name="Nataraja K.N."/>
            <person name="Reddy Y.A.N."/>
            <person name="Phadnis S."/>
            <person name="Ravikumar R.L."/>
            <person name="Schlapbach R."/>
            <person name="Sreeman S.M."/>
            <person name="Shimizu K.K."/>
        </authorList>
    </citation>
    <scope>NUCLEOTIDE SEQUENCE</scope>
</reference>
<sequence length="374" mass="39410">MSRRSSHLGALLLLAAIVAADDDDDDHVADSCNAIRGFVDFDFCVARLRSVLGASSADRRGHLLMAANLAASAGSTAWYAAFLLERTESGDPAARDGLEACVNLYKQAAVPALKFMRGFAAAGSWAAAKSLLMLTAQGGIGCDAALAGAPPVKDKMAGVNREFDQLNAMATALLNEVLPLKIVGSIHVADENDGHSFNAVGGLFDLNIGYEEDYQLDLEAFNAAAEAACFDLNSNWYDSKSGSAILILCPGEQKLFGTSSSKAASSYNIIDFSMCSNSSKEGGESLPPCTDITLFIPSSASLLTEGPKLLLPTHHHLQPPPRHQLQLSSSPSCSMDSLYDARQALMSGRLQRRWVAHGSGSAQGRRAARNSGGA</sequence>
<name>A0AAV5FKM9_ELECO</name>
<evidence type="ECO:0008006" key="7">
    <source>
        <dbReference type="Google" id="ProtNLM"/>
    </source>
</evidence>
<keyword evidence="6" id="KW-1185">Reference proteome</keyword>
<dbReference type="EMBL" id="BQKI01000088">
    <property type="protein sequence ID" value="GJN35374.1"/>
    <property type="molecule type" value="Genomic_DNA"/>
</dbReference>
<keyword evidence="2" id="KW-1015">Disulfide bond</keyword>
<dbReference type="NCBIfam" id="TIGR01614">
    <property type="entry name" value="PME_inhib"/>
    <property type="match status" value="1"/>
</dbReference>
<dbReference type="InterPro" id="IPR035513">
    <property type="entry name" value="Invertase/methylesterase_inhib"/>
</dbReference>
<evidence type="ECO:0000313" key="6">
    <source>
        <dbReference type="Proteomes" id="UP001054889"/>
    </source>
</evidence>
<dbReference type="SUPFAM" id="SSF101148">
    <property type="entry name" value="Plant invertase/pectin methylesterase inhibitor"/>
    <property type="match status" value="1"/>
</dbReference>
<dbReference type="Proteomes" id="UP001054889">
    <property type="component" value="Unassembled WGS sequence"/>
</dbReference>
<keyword evidence="1 4" id="KW-0732">Signal</keyword>
<dbReference type="AlphaFoldDB" id="A0AAV5FKM9"/>
<dbReference type="Gene3D" id="1.20.140.40">
    <property type="entry name" value="Invertase/pectin methylesterase inhibitor family protein"/>
    <property type="match status" value="1"/>
</dbReference>
<evidence type="ECO:0000256" key="1">
    <source>
        <dbReference type="ARBA" id="ARBA00022729"/>
    </source>
</evidence>
<feature type="chain" id="PRO_5043797815" description="Pectinesterase inhibitor domain-containing protein" evidence="4">
    <location>
        <begin position="21"/>
        <end position="374"/>
    </location>
</feature>
<evidence type="ECO:0000256" key="3">
    <source>
        <dbReference type="ARBA" id="ARBA00038471"/>
    </source>
</evidence>
<dbReference type="InterPro" id="IPR006501">
    <property type="entry name" value="Pectinesterase_inhib_dom"/>
</dbReference>
<proteinExistence type="inferred from homology"/>
<evidence type="ECO:0000256" key="4">
    <source>
        <dbReference type="SAM" id="SignalP"/>
    </source>
</evidence>
<dbReference type="GO" id="GO:0004857">
    <property type="term" value="F:enzyme inhibitor activity"/>
    <property type="evidence" value="ECO:0007669"/>
    <property type="project" value="InterPro"/>
</dbReference>
<dbReference type="PANTHER" id="PTHR35357">
    <property type="entry name" value="OS02G0537100 PROTEIN"/>
    <property type="match status" value="1"/>
</dbReference>